<name>A0A9X0CJS5_9CNID</name>
<keyword evidence="3" id="KW-1185">Reference proteome</keyword>
<proteinExistence type="predicted"/>
<evidence type="ECO:0000259" key="1">
    <source>
        <dbReference type="Pfam" id="PF20694"/>
    </source>
</evidence>
<dbReference type="Proteomes" id="UP001163046">
    <property type="component" value="Unassembled WGS sequence"/>
</dbReference>
<evidence type="ECO:0000313" key="2">
    <source>
        <dbReference type="EMBL" id="KAJ7353748.1"/>
    </source>
</evidence>
<dbReference type="OrthoDB" id="5985362at2759"/>
<comment type="caution">
    <text evidence="2">The sequence shown here is derived from an EMBL/GenBank/DDBJ whole genome shotgun (WGS) entry which is preliminary data.</text>
</comment>
<organism evidence="2 3">
    <name type="scientific">Desmophyllum pertusum</name>
    <dbReference type="NCBI Taxonomy" id="174260"/>
    <lineage>
        <taxon>Eukaryota</taxon>
        <taxon>Metazoa</taxon>
        <taxon>Cnidaria</taxon>
        <taxon>Anthozoa</taxon>
        <taxon>Hexacorallia</taxon>
        <taxon>Scleractinia</taxon>
        <taxon>Caryophylliina</taxon>
        <taxon>Caryophylliidae</taxon>
        <taxon>Desmophyllum</taxon>
    </lineage>
</organism>
<evidence type="ECO:0000313" key="3">
    <source>
        <dbReference type="Proteomes" id="UP001163046"/>
    </source>
</evidence>
<dbReference type="Pfam" id="PF20694">
    <property type="entry name" value="TRADD-like_N"/>
    <property type="match status" value="1"/>
</dbReference>
<gene>
    <name evidence="2" type="ORF">OS493_032618</name>
</gene>
<protein>
    <recommendedName>
        <fullName evidence="1">TRADD-like N-terminal domain-containing protein</fullName>
    </recommendedName>
</protein>
<dbReference type="InterPro" id="IPR049341">
    <property type="entry name" value="TRADD-like_N"/>
</dbReference>
<feature type="domain" description="TRADD-like N-terminal" evidence="1">
    <location>
        <begin position="104"/>
        <end position="151"/>
    </location>
</feature>
<accession>A0A9X0CJS5</accession>
<sequence>MAIQLHVRIDCEAIAEPGPRVGASAIFVKEGGPQAAAGDQGTVAIASGERQAEGGLRVASSGNYDFPPAQGVLSLIALKYFQSIDPSNPEQFNGYLQYLKDIRKVLIVDVQPGSLIITVECSSLEILEGLWDAYCTGHLNEKAQQFLVTDEILKEFGLIEVRLTTTILEEEYQDCREYFLQSPGEYMHVIFSAECTVGMFLWAVVRDN</sequence>
<dbReference type="EMBL" id="MU827342">
    <property type="protein sequence ID" value="KAJ7353748.1"/>
    <property type="molecule type" value="Genomic_DNA"/>
</dbReference>
<dbReference type="AlphaFoldDB" id="A0A9X0CJS5"/>
<reference evidence="2" key="1">
    <citation type="submission" date="2023-01" db="EMBL/GenBank/DDBJ databases">
        <title>Genome assembly of the deep-sea coral Lophelia pertusa.</title>
        <authorList>
            <person name="Herrera S."/>
            <person name="Cordes E."/>
        </authorList>
    </citation>
    <scope>NUCLEOTIDE SEQUENCE</scope>
    <source>
        <strain evidence="2">USNM1676648</strain>
        <tissue evidence="2">Polyp</tissue>
    </source>
</reference>